<feature type="non-terminal residue" evidence="2">
    <location>
        <position position="1"/>
    </location>
</feature>
<keyword evidence="1" id="KW-0472">Membrane</keyword>
<name>A0A955EBU5_UNCKA</name>
<sequence length="139" mass="15300">YYAQQSAVSYSRTFSALLESIDVRSRTLESLNIPLTEYNLLKLKLATSVRNPGPQLVTLVVKASTSGEASQKWSAYATVALASIKNVSDANAQLLTVTPISNSPVVVQSFRNLYLNLFVGFLLGAFLFSFYIVQKEINK</sequence>
<protein>
    <submittedName>
        <fullName evidence="2">Uncharacterized protein</fullName>
    </submittedName>
</protein>
<reference evidence="2" key="1">
    <citation type="submission" date="2020-04" db="EMBL/GenBank/DDBJ databases">
        <authorList>
            <person name="Zhang T."/>
        </authorList>
    </citation>
    <scope>NUCLEOTIDE SEQUENCE</scope>
    <source>
        <strain evidence="2">HKST-UBA79</strain>
    </source>
</reference>
<dbReference type="AlphaFoldDB" id="A0A955EBU5"/>
<dbReference type="Proteomes" id="UP000740557">
    <property type="component" value="Unassembled WGS sequence"/>
</dbReference>
<evidence type="ECO:0000256" key="1">
    <source>
        <dbReference type="SAM" id="Phobius"/>
    </source>
</evidence>
<feature type="transmembrane region" description="Helical" evidence="1">
    <location>
        <begin position="113"/>
        <end position="133"/>
    </location>
</feature>
<dbReference type="EMBL" id="JAGQNX010000096">
    <property type="protein sequence ID" value="MCA9308485.1"/>
    <property type="molecule type" value="Genomic_DNA"/>
</dbReference>
<gene>
    <name evidence="2" type="ORF">KC980_03155</name>
</gene>
<keyword evidence="1" id="KW-0812">Transmembrane</keyword>
<organism evidence="2 3">
    <name type="scientific">candidate division WWE3 bacterium</name>
    <dbReference type="NCBI Taxonomy" id="2053526"/>
    <lineage>
        <taxon>Bacteria</taxon>
        <taxon>Katanobacteria</taxon>
    </lineage>
</organism>
<accession>A0A955EBU5</accession>
<evidence type="ECO:0000313" key="3">
    <source>
        <dbReference type="Proteomes" id="UP000740557"/>
    </source>
</evidence>
<keyword evidence="1" id="KW-1133">Transmembrane helix</keyword>
<proteinExistence type="predicted"/>
<reference evidence="2" key="2">
    <citation type="journal article" date="2021" name="Microbiome">
        <title>Successional dynamics and alternative stable states in a saline activated sludge microbial community over 9 years.</title>
        <authorList>
            <person name="Wang Y."/>
            <person name="Ye J."/>
            <person name="Ju F."/>
            <person name="Liu L."/>
            <person name="Boyd J.A."/>
            <person name="Deng Y."/>
            <person name="Parks D.H."/>
            <person name="Jiang X."/>
            <person name="Yin X."/>
            <person name="Woodcroft B.J."/>
            <person name="Tyson G.W."/>
            <person name="Hugenholtz P."/>
            <person name="Polz M.F."/>
            <person name="Zhang T."/>
        </authorList>
    </citation>
    <scope>NUCLEOTIDE SEQUENCE</scope>
    <source>
        <strain evidence="2">HKST-UBA79</strain>
    </source>
</reference>
<evidence type="ECO:0000313" key="2">
    <source>
        <dbReference type="EMBL" id="MCA9308485.1"/>
    </source>
</evidence>
<comment type="caution">
    <text evidence="2">The sequence shown here is derived from an EMBL/GenBank/DDBJ whole genome shotgun (WGS) entry which is preliminary data.</text>
</comment>